<protein>
    <recommendedName>
        <fullName evidence="5">DUF3558 domain-containing protein</fullName>
    </recommendedName>
</protein>
<proteinExistence type="predicted"/>
<name>A0ABX1J877_9PSEU</name>
<sequence length="219" mass="21980">MDEKELEGLFRTAPGDPPPPGFTLTDVTNASARATARRRTALLAACACVVVLLGAAGIVGVTYFRGTESQSAQPAGAPVRPPGALSGPSPMQGSGGNGQDGPRAESTSGCDKVDRELATALAGELPATGVTGPAPGRVCTTNARSAGFQVSDGDRHGFVSVTVFPTPFAMKPFSDGTVLSTAETASGGSLVVLSSPDAGSAPPLESRLAQISTSLARHF</sequence>
<gene>
    <name evidence="3" type="ORF">HFP15_23915</name>
</gene>
<accession>A0ABX1J877</accession>
<feature type="region of interest" description="Disordered" evidence="1">
    <location>
        <begin position="1"/>
        <end position="21"/>
    </location>
</feature>
<evidence type="ECO:0000313" key="4">
    <source>
        <dbReference type="Proteomes" id="UP000715441"/>
    </source>
</evidence>
<keyword evidence="2" id="KW-0472">Membrane</keyword>
<feature type="region of interest" description="Disordered" evidence="1">
    <location>
        <begin position="71"/>
        <end position="110"/>
    </location>
</feature>
<evidence type="ECO:0000256" key="2">
    <source>
        <dbReference type="SAM" id="Phobius"/>
    </source>
</evidence>
<evidence type="ECO:0000313" key="3">
    <source>
        <dbReference type="EMBL" id="NKQ55928.1"/>
    </source>
</evidence>
<organism evidence="3 4">
    <name type="scientific">Amycolatopsis acididurans</name>
    <dbReference type="NCBI Taxonomy" id="2724524"/>
    <lineage>
        <taxon>Bacteria</taxon>
        <taxon>Bacillati</taxon>
        <taxon>Actinomycetota</taxon>
        <taxon>Actinomycetes</taxon>
        <taxon>Pseudonocardiales</taxon>
        <taxon>Pseudonocardiaceae</taxon>
        <taxon>Amycolatopsis</taxon>
    </lineage>
</organism>
<dbReference type="EMBL" id="JAAXLS010000018">
    <property type="protein sequence ID" value="NKQ55928.1"/>
    <property type="molecule type" value="Genomic_DNA"/>
</dbReference>
<evidence type="ECO:0008006" key="5">
    <source>
        <dbReference type="Google" id="ProtNLM"/>
    </source>
</evidence>
<dbReference type="Proteomes" id="UP000715441">
    <property type="component" value="Unassembled WGS sequence"/>
</dbReference>
<feature type="transmembrane region" description="Helical" evidence="2">
    <location>
        <begin position="41"/>
        <end position="64"/>
    </location>
</feature>
<dbReference type="RefSeq" id="WP_168518967.1">
    <property type="nucleotide sequence ID" value="NZ_JAAXLS010000018.1"/>
</dbReference>
<keyword evidence="2" id="KW-1133">Transmembrane helix</keyword>
<keyword evidence="4" id="KW-1185">Reference proteome</keyword>
<evidence type="ECO:0000256" key="1">
    <source>
        <dbReference type="SAM" id="MobiDB-lite"/>
    </source>
</evidence>
<keyword evidence="2" id="KW-0812">Transmembrane</keyword>
<reference evidence="3 4" key="1">
    <citation type="submission" date="2020-04" db="EMBL/GenBank/DDBJ databases">
        <title>Novel species.</title>
        <authorList>
            <person name="Teo W.F.A."/>
            <person name="Lipun K."/>
            <person name="Srisuk N."/>
            <person name="Duangmal K."/>
        </authorList>
    </citation>
    <scope>NUCLEOTIDE SEQUENCE [LARGE SCALE GENOMIC DNA]</scope>
    <source>
        <strain evidence="3 4">K13G38</strain>
    </source>
</reference>
<comment type="caution">
    <text evidence="3">The sequence shown here is derived from an EMBL/GenBank/DDBJ whole genome shotgun (WGS) entry which is preliminary data.</text>
</comment>